<gene>
    <name evidence="2" type="ORF">E6O75_ATG08090</name>
</gene>
<evidence type="ECO:0000313" key="2">
    <source>
        <dbReference type="EMBL" id="TID17344.1"/>
    </source>
</evidence>
<feature type="region of interest" description="Disordered" evidence="1">
    <location>
        <begin position="1"/>
        <end position="92"/>
    </location>
</feature>
<dbReference type="OrthoDB" id="5335351at2759"/>
<name>A0A4Z1NRB4_9PEZI</name>
<dbReference type="EMBL" id="SNSC02000016">
    <property type="protein sequence ID" value="TID17344.1"/>
    <property type="molecule type" value="Genomic_DNA"/>
</dbReference>
<evidence type="ECO:0000313" key="3">
    <source>
        <dbReference type="Proteomes" id="UP000298493"/>
    </source>
</evidence>
<reference evidence="2 3" key="1">
    <citation type="submission" date="2019-04" db="EMBL/GenBank/DDBJ databases">
        <title>High contiguity whole genome sequence and gene annotation resource for two Venturia nashicola isolates.</title>
        <authorList>
            <person name="Prokchorchik M."/>
            <person name="Won K."/>
            <person name="Lee Y."/>
            <person name="Choi E.D."/>
            <person name="Segonzac C."/>
            <person name="Sohn K.H."/>
        </authorList>
    </citation>
    <scope>NUCLEOTIDE SEQUENCE [LARGE SCALE GENOMIC DNA]</scope>
    <source>
        <strain evidence="2 3">PRI2</strain>
    </source>
</reference>
<feature type="compositionally biased region" description="Basic and acidic residues" evidence="1">
    <location>
        <begin position="14"/>
        <end position="25"/>
    </location>
</feature>
<sequence>MNGAGSSPPSLPGRKKDEDNKDQIRDTCAADAQRESPTRTVTPTQARSDVTEMPSTPPGVPGGEAGAGSGAPTVTEPAVESEDETEAEPHDELQTFDWEALQERYHSMIHDQAVAEDQMWEEFTQLINYFAIWSETTQSHEVDRSFKRLKTRIHHVQSSEDEFEGKRKHYINVVEAFQSALALLNRA</sequence>
<dbReference type="STRING" id="86259.A0A4Z1NRB4"/>
<evidence type="ECO:0000256" key="1">
    <source>
        <dbReference type="SAM" id="MobiDB-lite"/>
    </source>
</evidence>
<accession>A0A4Z1NRB4</accession>
<protein>
    <submittedName>
        <fullName evidence="2">Uncharacterized protein</fullName>
    </submittedName>
</protein>
<comment type="caution">
    <text evidence="2">The sequence shown here is derived from an EMBL/GenBank/DDBJ whole genome shotgun (WGS) entry which is preliminary data.</text>
</comment>
<organism evidence="2 3">
    <name type="scientific">Venturia nashicola</name>
    <dbReference type="NCBI Taxonomy" id="86259"/>
    <lineage>
        <taxon>Eukaryota</taxon>
        <taxon>Fungi</taxon>
        <taxon>Dikarya</taxon>
        <taxon>Ascomycota</taxon>
        <taxon>Pezizomycotina</taxon>
        <taxon>Dothideomycetes</taxon>
        <taxon>Pleosporomycetidae</taxon>
        <taxon>Venturiales</taxon>
        <taxon>Venturiaceae</taxon>
        <taxon>Venturia</taxon>
    </lineage>
</organism>
<feature type="compositionally biased region" description="Polar residues" evidence="1">
    <location>
        <begin position="38"/>
        <end position="48"/>
    </location>
</feature>
<dbReference type="AlphaFoldDB" id="A0A4Z1NRB4"/>
<dbReference type="Proteomes" id="UP000298493">
    <property type="component" value="Unassembled WGS sequence"/>
</dbReference>
<proteinExistence type="predicted"/>
<keyword evidence="3" id="KW-1185">Reference proteome</keyword>